<evidence type="ECO:0000256" key="6">
    <source>
        <dbReference type="ARBA" id="ARBA00022968"/>
    </source>
</evidence>
<evidence type="ECO:0000256" key="4">
    <source>
        <dbReference type="ARBA" id="ARBA00022679"/>
    </source>
</evidence>
<accession>A0A8R1YNM3</accession>
<evidence type="ECO:0000256" key="5">
    <source>
        <dbReference type="ARBA" id="ARBA00022692"/>
    </source>
</evidence>
<organism evidence="11 12">
    <name type="scientific">Pristionchus pacificus</name>
    <name type="common">Parasitic nematode worm</name>
    <dbReference type="NCBI Taxonomy" id="54126"/>
    <lineage>
        <taxon>Eukaryota</taxon>
        <taxon>Metazoa</taxon>
        <taxon>Ecdysozoa</taxon>
        <taxon>Nematoda</taxon>
        <taxon>Chromadorea</taxon>
        <taxon>Rhabditida</taxon>
        <taxon>Rhabditina</taxon>
        <taxon>Diplogasteromorpha</taxon>
        <taxon>Diplogasteroidea</taxon>
        <taxon>Neodiplogasteridae</taxon>
        <taxon>Pristionchus</taxon>
    </lineage>
</organism>
<proteinExistence type="inferred from homology"/>
<feature type="transmembrane region" description="Helical" evidence="10">
    <location>
        <begin position="7"/>
        <end position="25"/>
    </location>
</feature>
<evidence type="ECO:0000256" key="3">
    <source>
        <dbReference type="ARBA" id="ARBA00022676"/>
    </source>
</evidence>
<reference evidence="11" key="2">
    <citation type="submission" date="2022-06" db="UniProtKB">
        <authorList>
            <consortium name="EnsemblMetazoa"/>
        </authorList>
    </citation>
    <scope>IDENTIFICATION</scope>
    <source>
        <strain evidence="11">PS312</strain>
    </source>
</reference>
<comment type="similarity">
    <text evidence="2 10">Belongs to the glycosyltransferase 31 family.</text>
</comment>
<name>A0A2A6BFZ1_PRIPA</name>
<evidence type="ECO:0000313" key="12">
    <source>
        <dbReference type="Proteomes" id="UP000005239"/>
    </source>
</evidence>
<reference evidence="12" key="1">
    <citation type="journal article" date="2008" name="Nat. Genet.">
        <title>The Pristionchus pacificus genome provides a unique perspective on nematode lifestyle and parasitism.</title>
        <authorList>
            <person name="Dieterich C."/>
            <person name="Clifton S.W."/>
            <person name="Schuster L.N."/>
            <person name="Chinwalla A."/>
            <person name="Delehaunty K."/>
            <person name="Dinkelacker I."/>
            <person name="Fulton L."/>
            <person name="Fulton R."/>
            <person name="Godfrey J."/>
            <person name="Minx P."/>
            <person name="Mitreva M."/>
            <person name="Roeseler W."/>
            <person name="Tian H."/>
            <person name="Witte H."/>
            <person name="Yang S.P."/>
            <person name="Wilson R.K."/>
            <person name="Sommer R.J."/>
        </authorList>
    </citation>
    <scope>NUCLEOTIDE SEQUENCE [LARGE SCALE GENOMIC DNA]</scope>
    <source>
        <strain evidence="12">PS312</strain>
    </source>
</reference>
<evidence type="ECO:0000256" key="10">
    <source>
        <dbReference type="RuleBase" id="RU363063"/>
    </source>
</evidence>
<comment type="subcellular location">
    <subcellularLocation>
        <location evidence="1 10">Golgi apparatus membrane</location>
        <topology evidence="1 10">Single-pass type II membrane protein</topology>
    </subcellularLocation>
</comment>
<dbReference type="InterPro" id="IPR002659">
    <property type="entry name" value="Glyco_trans_31"/>
</dbReference>
<dbReference type="AlphaFoldDB" id="A0A2A6BFZ1"/>
<keyword evidence="6 10" id="KW-0735">Signal-anchor</keyword>
<dbReference type="PANTHER" id="PTHR11214">
    <property type="entry name" value="BETA-1,3-N-ACETYLGLUCOSAMINYLTRANSFERASE"/>
    <property type="match status" value="1"/>
</dbReference>
<dbReference type="PANTHER" id="PTHR11214:SF391">
    <property type="entry name" value="BETA-1,3-GALACTOSYLTRANSFERASE BRE-2-RELATED"/>
    <property type="match status" value="1"/>
</dbReference>
<dbReference type="GO" id="GO:0016757">
    <property type="term" value="F:glycosyltransferase activity"/>
    <property type="evidence" value="ECO:0000318"/>
    <property type="project" value="GO_Central"/>
</dbReference>
<dbReference type="GO" id="GO:0000139">
    <property type="term" value="C:Golgi membrane"/>
    <property type="evidence" value="ECO:0000318"/>
    <property type="project" value="GO_Central"/>
</dbReference>
<gene>
    <name evidence="11" type="primary">WBGene00205915</name>
</gene>
<keyword evidence="9 10" id="KW-0472">Membrane</keyword>
<evidence type="ECO:0000313" key="11">
    <source>
        <dbReference type="EnsemblMetazoa" id="PPA33055.1"/>
    </source>
</evidence>
<keyword evidence="4" id="KW-0808">Transferase</keyword>
<evidence type="ECO:0000256" key="7">
    <source>
        <dbReference type="ARBA" id="ARBA00022989"/>
    </source>
</evidence>
<keyword evidence="3 10" id="KW-0328">Glycosyltransferase</keyword>
<dbReference type="Proteomes" id="UP000005239">
    <property type="component" value="Unassembled WGS sequence"/>
</dbReference>
<dbReference type="EnsemblMetazoa" id="PPA33055.1">
    <property type="protein sequence ID" value="PPA33055.1"/>
    <property type="gene ID" value="WBGene00205915"/>
</dbReference>
<keyword evidence="12" id="KW-1185">Reference proteome</keyword>
<evidence type="ECO:0000256" key="1">
    <source>
        <dbReference type="ARBA" id="ARBA00004323"/>
    </source>
</evidence>
<sequence>MKVPSKGFIAIFVTLLWSVILIFSYDFTLTAPVHEKLQRRFPIRPWSHNATAETLIFKDESFKFRILHFPEDLTTLCASGNLTLLVVVQSGPASGDIRKTIRETWAAPDPINALKTNSAKIVFLIGDGESASTELQTEIARNKDVILIDTEDSYKNLVYKTAISLFISHTHCPTPYLLKIDQDVAFNADRFMQQIGSAFWHDQATIYCKVRYVSMPWRNKTSRWYVSESQFDGWFYPRYCAGPAYVLTATAVHSLLDKLPDFEVIKIEDVFFTGIISAAAGVKRVGMQGRFKTEYKALLFTETDCSTPILAVHNLKKEEEIRETWKYLAREC</sequence>
<dbReference type="Pfam" id="PF01762">
    <property type="entry name" value="Galactosyl_T"/>
    <property type="match status" value="1"/>
</dbReference>
<dbReference type="EC" id="2.4.1.-" evidence="10"/>
<evidence type="ECO:0000256" key="8">
    <source>
        <dbReference type="ARBA" id="ARBA00023034"/>
    </source>
</evidence>
<dbReference type="GO" id="GO:0006493">
    <property type="term" value="P:protein O-linked glycosylation"/>
    <property type="evidence" value="ECO:0000318"/>
    <property type="project" value="GO_Central"/>
</dbReference>
<dbReference type="GO" id="GO:0016758">
    <property type="term" value="F:hexosyltransferase activity"/>
    <property type="evidence" value="ECO:0007669"/>
    <property type="project" value="InterPro"/>
</dbReference>
<evidence type="ECO:0000256" key="2">
    <source>
        <dbReference type="ARBA" id="ARBA00008661"/>
    </source>
</evidence>
<keyword evidence="5 10" id="KW-0812">Transmembrane</keyword>
<keyword evidence="8 10" id="KW-0333">Golgi apparatus</keyword>
<accession>A0A2A6BFZ1</accession>
<keyword evidence="7 10" id="KW-1133">Transmembrane helix</keyword>
<dbReference type="OrthoDB" id="6086505at2759"/>
<evidence type="ECO:0000256" key="9">
    <source>
        <dbReference type="ARBA" id="ARBA00023136"/>
    </source>
</evidence>
<protein>
    <recommendedName>
        <fullName evidence="10">Hexosyltransferase</fullName>
        <ecNumber evidence="10">2.4.1.-</ecNumber>
    </recommendedName>
</protein>